<dbReference type="Pfam" id="PF02629">
    <property type="entry name" value="CoA_binding"/>
    <property type="match status" value="1"/>
</dbReference>
<dbReference type="PROSITE" id="PS01216">
    <property type="entry name" value="SUCCINYL_COA_LIG_1"/>
    <property type="match status" value="1"/>
</dbReference>
<dbReference type="OrthoDB" id="3261737at2759"/>
<evidence type="ECO:0000313" key="22">
    <source>
        <dbReference type="EMBL" id="PFX26422.1"/>
    </source>
</evidence>
<dbReference type="InterPro" id="IPR033847">
    <property type="entry name" value="Citrt_syn/SCS-alpha_CS"/>
</dbReference>
<feature type="domain" description="CoA-binding" evidence="21">
    <location>
        <begin position="390"/>
        <end position="499"/>
    </location>
</feature>
<dbReference type="GO" id="GO:0005829">
    <property type="term" value="C:cytosol"/>
    <property type="evidence" value="ECO:0007669"/>
    <property type="project" value="TreeGrafter"/>
</dbReference>
<evidence type="ECO:0000256" key="13">
    <source>
        <dbReference type="ARBA" id="ARBA00023098"/>
    </source>
</evidence>
<dbReference type="InterPro" id="IPR036969">
    <property type="entry name" value="Citrate_synthase_sf"/>
</dbReference>
<evidence type="ECO:0000256" key="7">
    <source>
        <dbReference type="ARBA" id="ARBA00022553"/>
    </source>
</evidence>
<protein>
    <recommendedName>
        <fullName evidence="4">ATP citrate synthase</fullName>
        <ecNumber evidence="4">2.3.3.8</ecNumber>
    </recommendedName>
    <alternativeName>
        <fullName evidence="18">ATP-citrate (pro-S-)-lyase 1</fullName>
    </alternativeName>
    <alternativeName>
        <fullName evidence="19">Citrate cleavage enzyme subunit 1</fullName>
    </alternativeName>
</protein>
<dbReference type="InterPro" id="IPR032263">
    <property type="entry name" value="Citrate-bd"/>
</dbReference>
<dbReference type="EMBL" id="LSMT01000126">
    <property type="protein sequence ID" value="PFX26422.1"/>
    <property type="molecule type" value="Genomic_DNA"/>
</dbReference>
<evidence type="ECO:0000256" key="18">
    <source>
        <dbReference type="ARBA" id="ARBA00076189"/>
    </source>
</evidence>
<comment type="catalytic activity">
    <reaction evidence="14">
        <text>oxaloacetate + acetyl-CoA + ADP + phosphate = citrate + ATP + CoA</text>
        <dbReference type="Rhea" id="RHEA:21160"/>
        <dbReference type="ChEBI" id="CHEBI:16452"/>
        <dbReference type="ChEBI" id="CHEBI:16947"/>
        <dbReference type="ChEBI" id="CHEBI:30616"/>
        <dbReference type="ChEBI" id="CHEBI:43474"/>
        <dbReference type="ChEBI" id="CHEBI:57287"/>
        <dbReference type="ChEBI" id="CHEBI:57288"/>
        <dbReference type="ChEBI" id="CHEBI:456216"/>
        <dbReference type="EC" id="2.3.3.8"/>
    </reaction>
</comment>
<evidence type="ECO:0000256" key="16">
    <source>
        <dbReference type="ARBA" id="ARBA00060724"/>
    </source>
</evidence>
<dbReference type="InterPro" id="IPR002020">
    <property type="entry name" value="Citrate_synthase"/>
</dbReference>
<dbReference type="FunFam" id="3.40.50.720:FF:000024">
    <property type="entry name" value="Probable ATP-citrate synthase"/>
    <property type="match status" value="1"/>
</dbReference>
<evidence type="ECO:0000256" key="1">
    <source>
        <dbReference type="ARBA" id="ARBA00004496"/>
    </source>
</evidence>
<dbReference type="GO" id="GO:0006633">
    <property type="term" value="P:fatty acid biosynthetic process"/>
    <property type="evidence" value="ECO:0007669"/>
    <property type="project" value="TreeGrafter"/>
</dbReference>
<dbReference type="InterPro" id="IPR003781">
    <property type="entry name" value="CoA-bd"/>
</dbReference>
<feature type="compositionally biased region" description="Basic and acidic residues" evidence="20">
    <location>
        <begin position="365"/>
        <end position="382"/>
    </location>
</feature>
<dbReference type="InterPro" id="IPR017866">
    <property type="entry name" value="Succ-CoA_synthase_bsu_CS"/>
</dbReference>
<evidence type="ECO:0000256" key="17">
    <source>
        <dbReference type="ARBA" id="ARBA00062455"/>
    </source>
</evidence>
<dbReference type="PANTHER" id="PTHR23118:SF42">
    <property type="entry name" value="ATP-CITRATE SYNTHASE"/>
    <property type="match status" value="1"/>
</dbReference>
<dbReference type="PRINTS" id="PR01798">
    <property type="entry name" value="SCOASYNTHASE"/>
</dbReference>
<dbReference type="SUPFAM" id="SSF48256">
    <property type="entry name" value="Citrate synthase"/>
    <property type="match status" value="1"/>
</dbReference>
<keyword evidence="10" id="KW-0547">Nucleotide-binding</keyword>
<comment type="subcellular location">
    <subcellularLocation>
        <location evidence="1">Cytoplasm</location>
    </subcellularLocation>
</comment>
<reference evidence="23" key="1">
    <citation type="journal article" date="2017" name="bioRxiv">
        <title>Comparative analysis of the genomes of Stylophora pistillata and Acropora digitifera provides evidence for extensive differences between species of corals.</title>
        <authorList>
            <person name="Voolstra C.R."/>
            <person name="Li Y."/>
            <person name="Liew Y.J."/>
            <person name="Baumgarten S."/>
            <person name="Zoccola D."/>
            <person name="Flot J.-F."/>
            <person name="Tambutte S."/>
            <person name="Allemand D."/>
            <person name="Aranda M."/>
        </authorList>
    </citation>
    <scope>NUCLEOTIDE SEQUENCE [LARGE SCALE GENOMIC DNA]</scope>
</reference>
<name>A0A2B4SD19_STYPI</name>
<comment type="subunit">
    <text evidence="17">Composed of two subunits.</text>
</comment>
<dbReference type="Pfam" id="PF16114">
    <property type="entry name" value="Citrate_bind"/>
    <property type="match status" value="1"/>
</dbReference>
<evidence type="ECO:0000256" key="11">
    <source>
        <dbReference type="ARBA" id="ARBA00022840"/>
    </source>
</evidence>
<evidence type="ECO:0000256" key="12">
    <source>
        <dbReference type="ARBA" id="ARBA00022842"/>
    </source>
</evidence>
<dbReference type="InterPro" id="IPR016102">
    <property type="entry name" value="Succinyl-CoA_synth-like"/>
</dbReference>
<evidence type="ECO:0000256" key="19">
    <source>
        <dbReference type="ARBA" id="ARBA00083544"/>
    </source>
</evidence>
<dbReference type="InterPro" id="IPR016142">
    <property type="entry name" value="Citrate_synth-like_lrg_a-sub"/>
</dbReference>
<keyword evidence="6" id="KW-0444">Lipid biosynthesis</keyword>
<evidence type="ECO:0000313" key="23">
    <source>
        <dbReference type="Proteomes" id="UP000225706"/>
    </source>
</evidence>
<dbReference type="PROSITE" id="PS00399">
    <property type="entry name" value="SUCCINYL_COA_LIG_2"/>
    <property type="match status" value="1"/>
</dbReference>
<evidence type="ECO:0000256" key="5">
    <source>
        <dbReference type="ARBA" id="ARBA00022490"/>
    </source>
</evidence>
<evidence type="ECO:0000256" key="10">
    <source>
        <dbReference type="ARBA" id="ARBA00022741"/>
    </source>
</evidence>
<evidence type="ECO:0000256" key="4">
    <source>
        <dbReference type="ARBA" id="ARBA00012639"/>
    </source>
</evidence>
<dbReference type="EC" id="2.3.3.8" evidence="4"/>
<sequence>MSAKAIYETDGKSLVAKCLQNSCYVKNQFAVVVQETNWDDLVKDNPWISTQKLVVKPDQLIKRRGKLGLIKVNVNSQEAKKWIEERLGIDIQVGAASGPLKRFIIEPFVPHEQNEEFYVCIYAQRNCDTILFHHEGGVEVGDVDSKAVKLELGLEDKITIDLVEKKLMQNVPKQKKNTADYYPRTPRRVQIMLYMSTNIMWYLYSSIVVLVKQEAHIAELDAKSGASLKLTILNSKGRIWTMVAGGGASVVYSDTVCDLGGASELANYGEYSGAPSESQTYEYAKTILELMTAGTPRADGSSLGLPMYVFGTETHMTAIVGMALKKREIPKEVGFDSNAAANMFFNAQNKGSVTSGNHALLASGSKEKTADEKPSPEQERRVANGKKAPLFTNETRAIIWGLQARAVQGMLDFDYVCERKRPSVAAMVYPFSGNHRQKFYYGHKEIMIPVYKDMSEAMNKHSDADVMVNFASLRSAYDATLEALEFPQIRTIAIIAEGIPEAKTRQLNQKAKDLGVTIIGPATVGGIKPGCFKIGNTGGMLDNILASKLYRPGSVAYVSRSGGMSNELNNIISRTTDGVYEGVAIGGDRYPGTTFMDHVMRYQENPDVKMLVVLGEVGGTEEYEICEAIKNGTVTKPIVVWCIGTCAGMFTSEVQFGHAGASAHGDNETAVAKNKALKDAGAYVPDSFDSLFEMIKEVYEVLVRDGTIVPKPEKVPPTVPMDYSWAQELGLIRKPSSFMSSICDERGAELLYAGMPITEVFKEGIGVGGVLGLLWFQRKLPPYANEFIEMCLMITADHGPAVSGAHNTIVTARAGKDLISSLVSGLLTIGDRFGGALDAAARLFSHGLDSGMEPMEFVNDMRKKGQLIMGIGHRVKSLNNPDMRVVILKDFVNEHFPTHPVMDYAVAVEKITTSKKPNLILNVDGCIGAAFVDLLRHCGAFTREESDEFVEIGALNGLFVLGRSIGFIGHYLDQKRLKMGLYRHPWDDITYIMPDHLTDLRPASFE</sequence>
<evidence type="ECO:0000256" key="9">
    <source>
        <dbReference type="ARBA" id="ARBA00022723"/>
    </source>
</evidence>
<comment type="similarity">
    <text evidence="2">In the C-terminal section; belongs to the succinate/malate CoA ligase alpha subunit family.</text>
</comment>
<keyword evidence="12" id="KW-0460">Magnesium</keyword>
<dbReference type="SUPFAM" id="SSF52210">
    <property type="entry name" value="Succinyl-CoA synthetase domains"/>
    <property type="match status" value="1"/>
</dbReference>
<dbReference type="Gene3D" id="1.10.580.10">
    <property type="entry name" value="Citrate Synthase, domain 1"/>
    <property type="match status" value="1"/>
</dbReference>
<dbReference type="InterPro" id="IPR036291">
    <property type="entry name" value="NAD(P)-bd_dom_sf"/>
</dbReference>
<dbReference type="SUPFAM" id="SSF56059">
    <property type="entry name" value="Glutathione synthetase ATP-binding domain-like"/>
    <property type="match status" value="1"/>
</dbReference>
<comment type="function">
    <text evidence="15">Catalyzes the formation of cytosolic acetyl-CoA, which is mainly used for the biosynthesis of fatty acids and sterols.</text>
</comment>
<dbReference type="Gene3D" id="3.40.50.720">
    <property type="entry name" value="NAD(P)-binding Rossmann-like Domain"/>
    <property type="match status" value="1"/>
</dbReference>
<dbReference type="Pfam" id="PF24948">
    <property type="entry name" value="Citrate_synth_N"/>
    <property type="match status" value="1"/>
</dbReference>
<dbReference type="CDD" id="cd06100">
    <property type="entry name" value="CCL_ACL-C"/>
    <property type="match status" value="1"/>
</dbReference>
<dbReference type="GO" id="GO:0005524">
    <property type="term" value="F:ATP binding"/>
    <property type="evidence" value="ECO:0007669"/>
    <property type="project" value="UniProtKB-KW"/>
</dbReference>
<dbReference type="SMART" id="SM00881">
    <property type="entry name" value="CoA_binding"/>
    <property type="match status" value="1"/>
</dbReference>
<keyword evidence="11" id="KW-0067">ATP-binding</keyword>
<dbReference type="SUPFAM" id="SSF51735">
    <property type="entry name" value="NAD(P)-binding Rossmann-fold domains"/>
    <property type="match status" value="1"/>
</dbReference>
<dbReference type="InterPro" id="IPR016143">
    <property type="entry name" value="Citrate_synth-like_sm_a-sub"/>
</dbReference>
<comment type="similarity">
    <text evidence="3">In the N-terminal section; belongs to the succinate/malate CoA ligase beta subunit family.</text>
</comment>
<dbReference type="AlphaFoldDB" id="A0A2B4SD19"/>
<accession>A0A2B4SD19</accession>
<keyword evidence="8" id="KW-0808">Transferase</keyword>
<evidence type="ECO:0000256" key="15">
    <source>
        <dbReference type="ARBA" id="ARBA00054002"/>
    </source>
</evidence>
<dbReference type="PROSITE" id="PS01217">
    <property type="entry name" value="SUCCINYL_COA_LIG_3"/>
    <property type="match status" value="1"/>
</dbReference>
<dbReference type="InterPro" id="IPR056749">
    <property type="entry name" value="Citrate_synth_N"/>
</dbReference>
<dbReference type="Gene3D" id="1.10.230.10">
    <property type="entry name" value="Cytochrome P450-Terp, domain 2"/>
    <property type="match status" value="1"/>
</dbReference>
<proteinExistence type="inferred from homology"/>
<evidence type="ECO:0000256" key="6">
    <source>
        <dbReference type="ARBA" id="ARBA00022516"/>
    </source>
</evidence>
<keyword evidence="9" id="KW-0479">Metal-binding</keyword>
<dbReference type="FunFam" id="3.40.50.261:FF:000003">
    <property type="entry name" value="ATP-citrate synthase subunit"/>
    <property type="match status" value="1"/>
</dbReference>
<dbReference type="FunFam" id="1.10.230.10:FF:000005">
    <property type="entry name" value="ATP-citrate synthase subunit 1"/>
    <property type="match status" value="1"/>
</dbReference>
<evidence type="ECO:0000256" key="3">
    <source>
        <dbReference type="ARBA" id="ARBA00010719"/>
    </source>
</evidence>
<dbReference type="Pfam" id="PF00549">
    <property type="entry name" value="Ligase_CoA"/>
    <property type="match status" value="1"/>
</dbReference>
<dbReference type="InterPro" id="IPR017440">
    <property type="entry name" value="Cit_synth/succinyl-CoA_lig_AS"/>
</dbReference>
<keyword evidence="7" id="KW-0597">Phosphoprotein</keyword>
<dbReference type="Gene3D" id="3.30.470.110">
    <property type="match status" value="1"/>
</dbReference>
<dbReference type="Pfam" id="PF00285">
    <property type="entry name" value="Citrate_synt"/>
    <property type="match status" value="1"/>
</dbReference>
<gene>
    <name evidence="22" type="primary">Acly</name>
    <name evidence="22" type="ORF">AWC38_SpisGene8904</name>
</gene>
<dbReference type="GO" id="GO:0003878">
    <property type="term" value="F:ATP citrate synthase activity"/>
    <property type="evidence" value="ECO:0007669"/>
    <property type="project" value="UniProtKB-EC"/>
</dbReference>
<dbReference type="STRING" id="50429.A0A2B4SD19"/>
<dbReference type="InterPro" id="IPR005811">
    <property type="entry name" value="SUCC_ACL_C"/>
</dbReference>
<comment type="similarity">
    <text evidence="16">Belongs to the succinate/malate CoA ligase alpha subunit family.</text>
</comment>
<comment type="caution">
    <text evidence="22">The sequence shown here is derived from an EMBL/GenBank/DDBJ whole genome shotgun (WGS) entry which is preliminary data.</text>
</comment>
<dbReference type="FunFam" id="1.10.580.10:FF:000009">
    <property type="entry name" value="ATP-citrate synthase"/>
    <property type="match status" value="1"/>
</dbReference>
<dbReference type="Proteomes" id="UP000225706">
    <property type="component" value="Unassembled WGS sequence"/>
</dbReference>
<keyword evidence="13" id="KW-0443">Lipid metabolism</keyword>
<dbReference type="GO" id="GO:0046872">
    <property type="term" value="F:metal ion binding"/>
    <property type="evidence" value="ECO:0007669"/>
    <property type="project" value="UniProtKB-KW"/>
</dbReference>
<keyword evidence="23" id="KW-1185">Reference proteome</keyword>
<evidence type="ECO:0000259" key="21">
    <source>
        <dbReference type="SMART" id="SM00881"/>
    </source>
</evidence>
<evidence type="ECO:0000256" key="8">
    <source>
        <dbReference type="ARBA" id="ARBA00022679"/>
    </source>
</evidence>
<keyword evidence="5" id="KW-0963">Cytoplasm</keyword>
<evidence type="ECO:0000256" key="20">
    <source>
        <dbReference type="SAM" id="MobiDB-lite"/>
    </source>
</evidence>
<evidence type="ECO:0000256" key="2">
    <source>
        <dbReference type="ARBA" id="ARBA00005899"/>
    </source>
</evidence>
<feature type="region of interest" description="Disordered" evidence="20">
    <location>
        <begin position="364"/>
        <end position="385"/>
    </location>
</feature>
<dbReference type="Gene3D" id="3.40.50.261">
    <property type="entry name" value="Succinyl-CoA synthetase domains"/>
    <property type="match status" value="2"/>
</dbReference>
<organism evidence="22 23">
    <name type="scientific">Stylophora pistillata</name>
    <name type="common">Smooth cauliflower coral</name>
    <dbReference type="NCBI Taxonomy" id="50429"/>
    <lineage>
        <taxon>Eukaryota</taxon>
        <taxon>Metazoa</taxon>
        <taxon>Cnidaria</taxon>
        <taxon>Anthozoa</taxon>
        <taxon>Hexacorallia</taxon>
        <taxon>Scleractinia</taxon>
        <taxon>Astrocoeniina</taxon>
        <taxon>Pocilloporidae</taxon>
        <taxon>Stylophora</taxon>
    </lineage>
</organism>
<evidence type="ECO:0000256" key="14">
    <source>
        <dbReference type="ARBA" id="ARBA00047593"/>
    </source>
</evidence>
<dbReference type="PANTHER" id="PTHR23118">
    <property type="entry name" value="ATP-CITRATE SYNTHASE"/>
    <property type="match status" value="1"/>
</dbReference>
<dbReference type="GO" id="GO:0006085">
    <property type="term" value="P:acetyl-CoA biosynthetic process"/>
    <property type="evidence" value="ECO:0007669"/>
    <property type="project" value="TreeGrafter"/>
</dbReference>